<evidence type="ECO:0000256" key="2">
    <source>
        <dbReference type="SAM" id="Phobius"/>
    </source>
</evidence>
<dbReference type="InterPro" id="IPR006076">
    <property type="entry name" value="FAD-dep_OxRdtase"/>
</dbReference>
<dbReference type="PANTHER" id="PTHR13847">
    <property type="entry name" value="SARCOSINE DEHYDROGENASE-RELATED"/>
    <property type="match status" value="1"/>
</dbReference>
<evidence type="ECO:0000313" key="5">
    <source>
        <dbReference type="Proteomes" id="UP000244093"/>
    </source>
</evidence>
<gene>
    <name evidence="4" type="ORF">B7O98_07580</name>
</gene>
<dbReference type="SUPFAM" id="SSF51905">
    <property type="entry name" value="FAD/NAD(P)-binding domain"/>
    <property type="match status" value="1"/>
</dbReference>
<keyword evidence="2" id="KW-1133">Transmembrane helix</keyword>
<organism evidence="4 5">
    <name type="scientific">Zestosphaera tikiterensis</name>
    <dbReference type="NCBI Taxonomy" id="1973259"/>
    <lineage>
        <taxon>Archaea</taxon>
        <taxon>Thermoproteota</taxon>
        <taxon>Thermoprotei</taxon>
        <taxon>Desulfurococcales</taxon>
        <taxon>Desulfurococcaceae</taxon>
        <taxon>Zestosphaera</taxon>
    </lineage>
</organism>
<dbReference type="Pfam" id="PF01266">
    <property type="entry name" value="DAO"/>
    <property type="match status" value="1"/>
</dbReference>
<dbReference type="Proteomes" id="UP000244093">
    <property type="component" value="Unassembled WGS sequence"/>
</dbReference>
<dbReference type="PANTHER" id="PTHR13847:SF287">
    <property type="entry name" value="FAD-DEPENDENT OXIDOREDUCTASE DOMAIN-CONTAINING PROTEIN 1"/>
    <property type="match status" value="1"/>
</dbReference>
<comment type="caution">
    <text evidence="4">The sequence shown here is derived from an EMBL/GenBank/DDBJ whole genome shotgun (WGS) entry which is preliminary data.</text>
</comment>
<evidence type="ECO:0000313" key="4">
    <source>
        <dbReference type="EMBL" id="PUA32503.1"/>
    </source>
</evidence>
<dbReference type="GO" id="GO:0005737">
    <property type="term" value="C:cytoplasm"/>
    <property type="evidence" value="ECO:0007669"/>
    <property type="project" value="TreeGrafter"/>
</dbReference>
<evidence type="ECO:0000256" key="1">
    <source>
        <dbReference type="ARBA" id="ARBA00023002"/>
    </source>
</evidence>
<feature type="domain" description="FAD dependent oxidoreductase" evidence="3">
    <location>
        <begin position="12"/>
        <end position="356"/>
    </location>
</feature>
<proteinExistence type="predicted"/>
<dbReference type="Gene3D" id="3.30.9.10">
    <property type="entry name" value="D-Amino Acid Oxidase, subunit A, domain 2"/>
    <property type="match status" value="1"/>
</dbReference>
<feature type="transmembrane region" description="Helical" evidence="2">
    <location>
        <begin position="12"/>
        <end position="30"/>
    </location>
</feature>
<keyword evidence="2" id="KW-0472">Membrane</keyword>
<dbReference type="GO" id="GO:0016491">
    <property type="term" value="F:oxidoreductase activity"/>
    <property type="evidence" value="ECO:0007669"/>
    <property type="project" value="UniProtKB-KW"/>
</dbReference>
<keyword evidence="1" id="KW-0560">Oxidoreductase</keyword>
<accession>A0A2R7Y4U7</accession>
<reference evidence="4 5" key="1">
    <citation type="journal article" date="2018" name="Syst. Appl. Microbiol.">
        <title>A new symbiotic nanoarchaeote (Candidatus Nanoclepta minutus) and its host (Zestosphaera tikiterensis gen. nov., sp. nov.) from a New Zealand hot spring.</title>
        <authorList>
            <person name="St John E."/>
            <person name="Liu Y."/>
            <person name="Podar M."/>
            <person name="Stott M.B."/>
            <person name="Meneghin J."/>
            <person name="Chen Z."/>
            <person name="Lagutin K."/>
            <person name="Mitchell K."/>
            <person name="Reysenbach A.L."/>
        </authorList>
    </citation>
    <scope>NUCLEOTIDE SEQUENCE [LARGE SCALE GENOMIC DNA]</scope>
    <source>
        <strain evidence="4">NZ3</strain>
    </source>
</reference>
<sequence length="389" mass="43380">MLSYLKEVIKVRVLIVGAGVSGLFIAYELAMKGVREVVVVDKSYPGSGASLRNVACFRSSFTSPEHVLLMKESIKKWLELKDRLNLDIEQSGYLWVARKPETLDTFRKLVSFYHSYEIPAKILNVDEVKGLVPKINSKIISGAMFDPTAGKMGILKNFVKIYLETKKAGVKIIPYTEVKKLITSNDRVVSVETSRGVLEADVYVVAAAGDSKRLLEPLGVHLPIKDVPRHPMITEPYAADYRLGLLIDWDTPGSPHITQTVHGGFILARDLEDIPEASLYSPRSDAFKNIVKPLAELLPFLKHLKIVRYWMGYYDMTPDHHPIYGPVDQYMNLFIAAGFSGHGMMLAPVTGEVISSWIIEGKPSIPVAQNLTLERFKTGKLVRELAVIG</sequence>
<dbReference type="AlphaFoldDB" id="A0A2R7Y4U7"/>
<dbReference type="EMBL" id="NBVN01000004">
    <property type="protein sequence ID" value="PUA32503.1"/>
    <property type="molecule type" value="Genomic_DNA"/>
</dbReference>
<dbReference type="InterPro" id="IPR036188">
    <property type="entry name" value="FAD/NAD-bd_sf"/>
</dbReference>
<protein>
    <recommendedName>
        <fullName evidence="3">FAD dependent oxidoreductase domain-containing protein</fullName>
    </recommendedName>
</protein>
<name>A0A2R7Y4U7_9CREN</name>
<keyword evidence="2" id="KW-0812">Transmembrane</keyword>
<dbReference type="Gene3D" id="3.50.50.60">
    <property type="entry name" value="FAD/NAD(P)-binding domain"/>
    <property type="match status" value="1"/>
</dbReference>
<evidence type="ECO:0000259" key="3">
    <source>
        <dbReference type="Pfam" id="PF01266"/>
    </source>
</evidence>